<dbReference type="SUPFAM" id="SSF56784">
    <property type="entry name" value="HAD-like"/>
    <property type="match status" value="1"/>
</dbReference>
<dbReference type="InterPro" id="IPR050155">
    <property type="entry name" value="HAD-like_hydrolase_sf"/>
</dbReference>
<accession>A0AAP5M3Y1</accession>
<dbReference type="InterPro" id="IPR023214">
    <property type="entry name" value="HAD_sf"/>
</dbReference>
<name>A0AAP5M3Y1_9CYAN</name>
<keyword evidence="1" id="KW-0378">Hydrolase</keyword>
<protein>
    <submittedName>
        <fullName evidence="1">HAD family hydrolase</fullName>
    </submittedName>
</protein>
<dbReference type="GO" id="GO:0008967">
    <property type="term" value="F:phosphoglycolate phosphatase activity"/>
    <property type="evidence" value="ECO:0007669"/>
    <property type="project" value="TreeGrafter"/>
</dbReference>
<sequence>MATIKCRNLIFSNIQAILFDKDGTLEDSKEYLRKQGQKVAQIIDEQVSGVGKPLLLAFGIHEENLDPAGLLAVGSSRETEIAAAAYIAETGLRWFDSLIMARRAFKEAERFVSKTPSPMFVGSREVLKNLSEAGLKLGILSAATFEEVHAFVRHHQLNDYIQVQIGVDDGPSKPDPVLFWQACQSLGVEPLSTLMVGDSVGDMQMARNANAAGCIGISWLGELENLEGANVLISQLNEIEVITI</sequence>
<dbReference type="SFLD" id="SFLDG01129">
    <property type="entry name" value="C1.5:_HAD__Beta-PGM__Phosphata"/>
    <property type="match status" value="1"/>
</dbReference>
<dbReference type="AlphaFoldDB" id="A0AAP5M3Y1"/>
<gene>
    <name evidence="1" type="ORF">G7B40_006855</name>
</gene>
<evidence type="ECO:0000313" key="1">
    <source>
        <dbReference type="EMBL" id="MDR9894291.1"/>
    </source>
</evidence>
<keyword evidence="2" id="KW-1185">Reference proteome</keyword>
<dbReference type="InterPro" id="IPR006439">
    <property type="entry name" value="HAD-SF_hydro_IA"/>
</dbReference>
<proteinExistence type="predicted"/>
<dbReference type="EMBL" id="JAALHA020000002">
    <property type="protein sequence ID" value="MDR9894291.1"/>
    <property type="molecule type" value="Genomic_DNA"/>
</dbReference>
<reference evidence="2" key="1">
    <citation type="journal article" date="2021" name="Science">
        <title>Hunting the eagle killer: A cyanobacterial neurotoxin causes vacuolar myelinopathy.</title>
        <authorList>
            <person name="Breinlinger S."/>
            <person name="Phillips T.J."/>
            <person name="Haram B.N."/>
            <person name="Mares J."/>
            <person name="Martinez Yerena J.A."/>
            <person name="Hrouzek P."/>
            <person name="Sobotka R."/>
            <person name="Henderson W.M."/>
            <person name="Schmieder P."/>
            <person name="Williams S.M."/>
            <person name="Lauderdale J.D."/>
            <person name="Wilde H.D."/>
            <person name="Gerrin W."/>
            <person name="Kust A."/>
            <person name="Washington J.W."/>
            <person name="Wagner C."/>
            <person name="Geier B."/>
            <person name="Liebeke M."/>
            <person name="Enke H."/>
            <person name="Niedermeyer T.H.J."/>
            <person name="Wilde S.B."/>
        </authorList>
    </citation>
    <scope>NUCLEOTIDE SEQUENCE [LARGE SCALE GENOMIC DNA]</scope>
    <source>
        <strain evidence="2">Thurmond2011</strain>
    </source>
</reference>
<dbReference type="InterPro" id="IPR023198">
    <property type="entry name" value="PGP-like_dom2"/>
</dbReference>
<dbReference type="PANTHER" id="PTHR43434:SF1">
    <property type="entry name" value="PHOSPHOGLYCOLATE PHOSPHATASE"/>
    <property type="match status" value="1"/>
</dbReference>
<dbReference type="GO" id="GO:0006281">
    <property type="term" value="P:DNA repair"/>
    <property type="evidence" value="ECO:0007669"/>
    <property type="project" value="TreeGrafter"/>
</dbReference>
<evidence type="ECO:0000313" key="2">
    <source>
        <dbReference type="Proteomes" id="UP000667802"/>
    </source>
</evidence>
<dbReference type="RefSeq" id="WP_208348912.1">
    <property type="nucleotide sequence ID" value="NZ_JAALHA020000002.1"/>
</dbReference>
<dbReference type="Proteomes" id="UP000667802">
    <property type="component" value="Unassembled WGS sequence"/>
</dbReference>
<organism evidence="1 2">
    <name type="scientific">Aetokthonos hydrillicola Thurmond2011</name>
    <dbReference type="NCBI Taxonomy" id="2712845"/>
    <lineage>
        <taxon>Bacteria</taxon>
        <taxon>Bacillati</taxon>
        <taxon>Cyanobacteriota</taxon>
        <taxon>Cyanophyceae</taxon>
        <taxon>Nostocales</taxon>
        <taxon>Hapalosiphonaceae</taxon>
        <taxon>Aetokthonos</taxon>
    </lineage>
</organism>
<dbReference type="Pfam" id="PF00702">
    <property type="entry name" value="Hydrolase"/>
    <property type="match status" value="1"/>
</dbReference>
<dbReference type="GO" id="GO:0005829">
    <property type="term" value="C:cytosol"/>
    <property type="evidence" value="ECO:0007669"/>
    <property type="project" value="TreeGrafter"/>
</dbReference>
<dbReference type="SFLD" id="SFLDS00003">
    <property type="entry name" value="Haloacid_Dehalogenase"/>
    <property type="match status" value="1"/>
</dbReference>
<dbReference type="PANTHER" id="PTHR43434">
    <property type="entry name" value="PHOSPHOGLYCOLATE PHOSPHATASE"/>
    <property type="match status" value="1"/>
</dbReference>
<dbReference type="Gene3D" id="3.40.50.1000">
    <property type="entry name" value="HAD superfamily/HAD-like"/>
    <property type="match status" value="1"/>
</dbReference>
<dbReference type="Gene3D" id="1.10.150.240">
    <property type="entry name" value="Putative phosphatase, domain 2"/>
    <property type="match status" value="1"/>
</dbReference>
<dbReference type="InterPro" id="IPR036412">
    <property type="entry name" value="HAD-like_sf"/>
</dbReference>
<dbReference type="NCBIfam" id="TIGR01549">
    <property type="entry name" value="HAD-SF-IA-v1"/>
    <property type="match status" value="1"/>
</dbReference>
<comment type="caution">
    <text evidence="1">The sequence shown here is derived from an EMBL/GenBank/DDBJ whole genome shotgun (WGS) entry which is preliminary data.</text>
</comment>